<dbReference type="EMBL" id="FOIZ01000002">
    <property type="protein sequence ID" value="SEW46158.1"/>
    <property type="molecule type" value="Genomic_DNA"/>
</dbReference>
<evidence type="ECO:0000313" key="1">
    <source>
        <dbReference type="EMBL" id="SEW46158.1"/>
    </source>
</evidence>
<organism evidence="1 2">
    <name type="scientific">Cognatiyoonia koreensis</name>
    <dbReference type="NCBI Taxonomy" id="364200"/>
    <lineage>
        <taxon>Bacteria</taxon>
        <taxon>Pseudomonadati</taxon>
        <taxon>Pseudomonadota</taxon>
        <taxon>Alphaproteobacteria</taxon>
        <taxon>Rhodobacterales</taxon>
        <taxon>Paracoccaceae</taxon>
        <taxon>Cognatiyoonia</taxon>
    </lineage>
</organism>
<accession>A0A1I0RXK9</accession>
<reference evidence="1 2" key="1">
    <citation type="submission" date="2016-10" db="EMBL/GenBank/DDBJ databases">
        <authorList>
            <person name="de Groot N.N."/>
        </authorList>
    </citation>
    <scope>NUCLEOTIDE SEQUENCE [LARGE SCALE GENOMIC DNA]</scope>
    <source>
        <strain evidence="1 2">DSM 17925</strain>
    </source>
</reference>
<protein>
    <submittedName>
        <fullName evidence="1">Uncharacterized protein</fullName>
    </submittedName>
</protein>
<evidence type="ECO:0000313" key="2">
    <source>
        <dbReference type="Proteomes" id="UP000199167"/>
    </source>
</evidence>
<name>A0A1I0RXK9_9RHOB</name>
<dbReference type="Proteomes" id="UP000199167">
    <property type="component" value="Unassembled WGS sequence"/>
</dbReference>
<sequence>MLDAGRNYVILAAALLVLTASLKLYAESQQYGNGLALLGDGVRKCQSSGFELSTKRIGCQSSRAAIGR</sequence>
<dbReference type="RefSeq" id="WP_089997081.1">
    <property type="nucleotide sequence ID" value="NZ_FOIZ01000002.1"/>
</dbReference>
<keyword evidence="2" id="KW-1185">Reference proteome</keyword>
<proteinExistence type="predicted"/>
<dbReference type="AlphaFoldDB" id="A0A1I0RXK9"/>
<gene>
    <name evidence="1" type="ORF">SAMN04488515_3456</name>
</gene>